<keyword evidence="6" id="KW-1185">Reference proteome</keyword>
<organism evidence="5 6">
    <name type="scientific">Nocardioides pocheonensis</name>
    <dbReference type="NCBI Taxonomy" id="661485"/>
    <lineage>
        <taxon>Bacteria</taxon>
        <taxon>Bacillati</taxon>
        <taxon>Actinomycetota</taxon>
        <taxon>Actinomycetes</taxon>
        <taxon>Propionibacteriales</taxon>
        <taxon>Nocardioidaceae</taxon>
        <taxon>Nocardioides</taxon>
    </lineage>
</organism>
<evidence type="ECO:0000256" key="3">
    <source>
        <dbReference type="SAM" id="MobiDB-lite"/>
    </source>
</evidence>
<keyword evidence="4" id="KW-0472">Membrane</keyword>
<protein>
    <submittedName>
        <fullName evidence="5">D-alanyl-D-alanine carboxypeptidase/D-alanyl-D-alanine-endopeptidase</fullName>
        <ecNumber evidence="5">3.4.16.4</ecNumber>
    </submittedName>
</protein>
<dbReference type="InterPro" id="IPR012338">
    <property type="entry name" value="Beta-lactam/transpept-like"/>
</dbReference>
<evidence type="ECO:0000256" key="4">
    <source>
        <dbReference type="SAM" id="Phobius"/>
    </source>
</evidence>
<evidence type="ECO:0000256" key="2">
    <source>
        <dbReference type="ARBA" id="ARBA00022801"/>
    </source>
</evidence>
<feature type="transmembrane region" description="Helical" evidence="4">
    <location>
        <begin position="29"/>
        <end position="48"/>
    </location>
</feature>
<name>A0A3N0GWB3_9ACTN</name>
<dbReference type="GO" id="GO:0009002">
    <property type="term" value="F:serine-type D-Ala-D-Ala carboxypeptidase activity"/>
    <property type="evidence" value="ECO:0007669"/>
    <property type="project" value="UniProtKB-EC"/>
</dbReference>
<feature type="region of interest" description="Disordered" evidence="3">
    <location>
        <begin position="1"/>
        <end position="20"/>
    </location>
</feature>
<proteinExistence type="inferred from homology"/>
<dbReference type="PANTHER" id="PTHR30023">
    <property type="entry name" value="D-ALANYL-D-ALANINE CARBOXYPEPTIDASE"/>
    <property type="match status" value="1"/>
</dbReference>
<dbReference type="EMBL" id="RJSF01000007">
    <property type="protein sequence ID" value="RNM16753.1"/>
    <property type="molecule type" value="Genomic_DNA"/>
</dbReference>
<keyword evidence="2 5" id="KW-0378">Hydrolase</keyword>
<accession>A0A3N0GWB3</accession>
<keyword evidence="4" id="KW-0812">Transmembrane</keyword>
<comment type="similarity">
    <text evidence="1">Belongs to the peptidase S13 family.</text>
</comment>
<dbReference type="OrthoDB" id="56883at2"/>
<keyword evidence="5" id="KW-0645">Protease</keyword>
<dbReference type="RefSeq" id="WP_123221643.1">
    <property type="nucleotide sequence ID" value="NZ_RJSF01000007.1"/>
</dbReference>
<dbReference type="Pfam" id="PF02113">
    <property type="entry name" value="Peptidase_S13"/>
    <property type="match status" value="2"/>
</dbReference>
<evidence type="ECO:0000313" key="5">
    <source>
        <dbReference type="EMBL" id="RNM16753.1"/>
    </source>
</evidence>
<keyword evidence="4" id="KW-1133">Transmembrane helix</keyword>
<keyword evidence="5" id="KW-0121">Carboxypeptidase</keyword>
<dbReference type="AlphaFoldDB" id="A0A3N0GWB3"/>
<evidence type="ECO:0000313" key="6">
    <source>
        <dbReference type="Proteomes" id="UP000279994"/>
    </source>
</evidence>
<dbReference type="SUPFAM" id="SSF56601">
    <property type="entry name" value="beta-lactamase/transpeptidase-like"/>
    <property type="match status" value="1"/>
</dbReference>
<dbReference type="Gene3D" id="3.40.710.10">
    <property type="entry name" value="DD-peptidase/beta-lactamase superfamily"/>
    <property type="match status" value="2"/>
</dbReference>
<dbReference type="NCBIfam" id="TIGR00666">
    <property type="entry name" value="PBP4"/>
    <property type="match status" value="1"/>
</dbReference>
<dbReference type="GO" id="GO:0000270">
    <property type="term" value="P:peptidoglycan metabolic process"/>
    <property type="evidence" value="ECO:0007669"/>
    <property type="project" value="TreeGrafter"/>
</dbReference>
<sequence>MRDQRHADDEGDRADPKPRRRRLRAALRWLPDAVVVLLVVAAGANLQFDLGERWFGATPAHEPAKVLPPAGLHLAASAVAPPVATSSAGAPIDPAAVRAAIAPYVGAGDLGRHVDVAVSDLASGSVVYRSGAGPVTPASTTKLLTTTAALEALGPTTRFRTTVRRSGDRIVLVGGGDPFLATDRSTAKGLYPARATLDDLATRTATALSGQGMTTVHLSYDASLFTGPPVSPDWPATYLPDNVVPPISALWTDEGQDAHGRYVADPPQAAATAFAAALARHGVTVRGPVAAAVSAPTDTEIAAVESAPLGEIVERTLAVSDNNAAEVIGHQVGLAVRHDGSFAGGTAAVMEVLQKLGVDTTGSTVYDGSGLSRRDRLTPQTLLDVLRVAAAADHPGLRSVITGLPVAGFVGSLQERFDDAPAAARGRVRAKTGTLTGVSGLAGIATDLDGNRMAFVVIADRIAVPKTLAARHALDLIAGALGACRCGSTS</sequence>
<dbReference type="PRINTS" id="PR00922">
    <property type="entry name" value="DADACBPTASE3"/>
</dbReference>
<dbReference type="PANTHER" id="PTHR30023:SF0">
    <property type="entry name" value="PENICILLIN-SENSITIVE CARBOXYPEPTIDASE A"/>
    <property type="match status" value="1"/>
</dbReference>
<dbReference type="GO" id="GO:0006508">
    <property type="term" value="P:proteolysis"/>
    <property type="evidence" value="ECO:0007669"/>
    <property type="project" value="InterPro"/>
</dbReference>
<feature type="compositionally biased region" description="Basic and acidic residues" evidence="3">
    <location>
        <begin position="1"/>
        <end position="17"/>
    </location>
</feature>
<evidence type="ECO:0000256" key="1">
    <source>
        <dbReference type="ARBA" id="ARBA00006096"/>
    </source>
</evidence>
<dbReference type="InterPro" id="IPR000667">
    <property type="entry name" value="Peptidase_S13"/>
</dbReference>
<dbReference type="EC" id="3.4.16.4" evidence="5"/>
<comment type="caution">
    <text evidence="5">The sequence shown here is derived from an EMBL/GenBank/DDBJ whole genome shotgun (WGS) entry which is preliminary data.</text>
</comment>
<dbReference type="Proteomes" id="UP000279994">
    <property type="component" value="Unassembled WGS sequence"/>
</dbReference>
<reference evidence="5 6" key="1">
    <citation type="submission" date="2018-11" db="EMBL/GenBank/DDBJ databases">
        <authorList>
            <person name="Li F."/>
        </authorList>
    </citation>
    <scope>NUCLEOTIDE SEQUENCE [LARGE SCALE GENOMIC DNA]</scope>
    <source>
        <strain evidence="5 6">Gsoil 818</strain>
    </source>
</reference>
<gene>
    <name evidence="5" type="primary">dacB</name>
    <name evidence="5" type="ORF">EFL26_04370</name>
</gene>